<reference evidence="1 2" key="1">
    <citation type="submission" date="2019-02" db="EMBL/GenBank/DDBJ databases">
        <title>The competitiveness to form nodules shapes the capacities of Rhizobium leguminosarum sv viciae communities to promote symbiosis with specific hosts.</title>
        <authorList>
            <person name="Boivin S."/>
            <person name="Lepetit M."/>
        </authorList>
    </citation>
    <scope>NUCLEOTIDE SEQUENCE [LARGE SCALE GENOMIC DNA]</scope>
    <source>
        <strain evidence="1 2">SPF4F3</strain>
    </source>
</reference>
<dbReference type="EMBL" id="SJLU01000001">
    <property type="protein sequence ID" value="TBX98097.1"/>
    <property type="molecule type" value="Genomic_DNA"/>
</dbReference>
<dbReference type="RefSeq" id="WP_131603238.1">
    <property type="nucleotide sequence ID" value="NZ_SJLU01000001.1"/>
</dbReference>
<dbReference type="Proteomes" id="UP000291866">
    <property type="component" value="Unassembled WGS sequence"/>
</dbReference>
<proteinExistence type="predicted"/>
<organism evidence="1 2">
    <name type="scientific">Rhizobium leguminosarum bv. viciae</name>
    <dbReference type="NCBI Taxonomy" id="387"/>
    <lineage>
        <taxon>Bacteria</taxon>
        <taxon>Pseudomonadati</taxon>
        <taxon>Pseudomonadota</taxon>
        <taxon>Alphaproteobacteria</taxon>
        <taxon>Hyphomicrobiales</taxon>
        <taxon>Rhizobiaceae</taxon>
        <taxon>Rhizobium/Agrobacterium group</taxon>
        <taxon>Rhizobium</taxon>
    </lineage>
</organism>
<name>A0A8G2MW01_RHILV</name>
<sequence>MAADLVHLKLPADRHRAAVAVRKAAIAEDIAAALSSDRVRCADLVIIAIQAARLGVRFDAADAIRSGISVNDAREHVMSEAANKKDYAR</sequence>
<gene>
    <name evidence="1" type="ORF">E0H31_04100</name>
</gene>
<accession>A0A8G2MW01</accession>
<evidence type="ECO:0000313" key="2">
    <source>
        <dbReference type="Proteomes" id="UP000291866"/>
    </source>
</evidence>
<comment type="caution">
    <text evidence="1">The sequence shown here is derived from an EMBL/GenBank/DDBJ whole genome shotgun (WGS) entry which is preliminary data.</text>
</comment>
<dbReference type="AlphaFoldDB" id="A0A8G2MW01"/>
<evidence type="ECO:0000313" key="1">
    <source>
        <dbReference type="EMBL" id="TBX98097.1"/>
    </source>
</evidence>
<protein>
    <submittedName>
        <fullName evidence="1">Uncharacterized protein</fullName>
    </submittedName>
</protein>